<dbReference type="EMBL" id="JBHSAW010000004">
    <property type="protein sequence ID" value="MFC4095594.1"/>
    <property type="molecule type" value="Genomic_DNA"/>
</dbReference>
<evidence type="ECO:0000256" key="2">
    <source>
        <dbReference type="SAM" id="SignalP"/>
    </source>
</evidence>
<reference evidence="4" key="1">
    <citation type="journal article" date="2019" name="Int. J. Syst. Evol. Microbiol.">
        <title>The Global Catalogue of Microorganisms (GCM) 10K type strain sequencing project: providing services to taxonomists for standard genome sequencing and annotation.</title>
        <authorList>
            <consortium name="The Broad Institute Genomics Platform"/>
            <consortium name="The Broad Institute Genome Sequencing Center for Infectious Disease"/>
            <person name="Wu L."/>
            <person name="Ma J."/>
        </authorList>
    </citation>
    <scope>NUCLEOTIDE SEQUENCE [LARGE SCALE GENOMIC DNA]</scope>
    <source>
        <strain evidence="4">CECT 7477</strain>
    </source>
</reference>
<dbReference type="RefSeq" id="WP_192460739.1">
    <property type="nucleotide sequence ID" value="NZ_JACYFJ010000001.1"/>
</dbReference>
<comment type="caution">
    <text evidence="3">The sequence shown here is derived from an EMBL/GenBank/DDBJ whole genome shotgun (WGS) entry which is preliminary data.</text>
</comment>
<keyword evidence="4" id="KW-1185">Reference proteome</keyword>
<accession>A0ABV8JMK5</accession>
<proteinExistence type="predicted"/>
<protein>
    <submittedName>
        <fullName evidence="3">Nicotinic acid mononucleotide adenyltransferase</fullName>
    </submittedName>
</protein>
<dbReference type="Proteomes" id="UP001595814">
    <property type="component" value="Unassembled WGS sequence"/>
</dbReference>
<feature type="signal peptide" evidence="2">
    <location>
        <begin position="1"/>
        <end position="20"/>
    </location>
</feature>
<feature type="chain" id="PRO_5046084781" evidence="2">
    <location>
        <begin position="21"/>
        <end position="301"/>
    </location>
</feature>
<sequence length="301" mass="34700">MKIKILNLLFVSLLLSSCYTEVLVEDSYLDEPATSTESLLQSHDLWYVDITATQGAGEVAFMEYAFTLSFINGTLYANNNLVGIGKTGSGLGIDVGFYESGLGEIQIDHDVYGRYFMDVFMVDHNTLELYDSLSDTSYFLEGYQVNEFDFDFVFYDNLSYFLQEYDAWEKVYTSQEGMLNDFDNENFLSFNTDLFQSSIDAPGTPISNLQWDFEGEYRVYDTAYDEMLKTLTLAYRSSSNDYFELYVINDSTVELYHPSSETVYRFKGRGYREYLKSSDNSVGKKRIKTSNPVMKVERSRK</sequence>
<organism evidence="3 4">
    <name type="scientific">Euzebyella saccharophila</name>
    <dbReference type="NCBI Taxonomy" id="679664"/>
    <lineage>
        <taxon>Bacteria</taxon>
        <taxon>Pseudomonadati</taxon>
        <taxon>Bacteroidota</taxon>
        <taxon>Flavobacteriia</taxon>
        <taxon>Flavobacteriales</taxon>
        <taxon>Flavobacteriaceae</taxon>
        <taxon>Euzebyella</taxon>
    </lineage>
</organism>
<gene>
    <name evidence="3" type="ORF">ACFOUT_06890</name>
</gene>
<dbReference type="PROSITE" id="PS51257">
    <property type="entry name" value="PROKAR_LIPOPROTEIN"/>
    <property type="match status" value="1"/>
</dbReference>
<keyword evidence="2" id="KW-0732">Signal</keyword>
<feature type="region of interest" description="Disordered" evidence="1">
    <location>
        <begin position="282"/>
        <end position="301"/>
    </location>
</feature>
<evidence type="ECO:0000313" key="4">
    <source>
        <dbReference type="Proteomes" id="UP001595814"/>
    </source>
</evidence>
<evidence type="ECO:0000313" key="3">
    <source>
        <dbReference type="EMBL" id="MFC4095594.1"/>
    </source>
</evidence>
<name>A0ABV8JMK5_9FLAO</name>
<evidence type="ECO:0000256" key="1">
    <source>
        <dbReference type="SAM" id="MobiDB-lite"/>
    </source>
</evidence>